<evidence type="ECO:0000256" key="1">
    <source>
        <dbReference type="SAM" id="SignalP"/>
    </source>
</evidence>
<dbReference type="Proteomes" id="UP000629287">
    <property type="component" value="Unassembled WGS sequence"/>
</dbReference>
<evidence type="ECO:0000313" key="3">
    <source>
        <dbReference type="Proteomes" id="UP000629287"/>
    </source>
</evidence>
<feature type="chain" id="PRO_5034488128" description="Secreted protein" evidence="1">
    <location>
        <begin position="32"/>
        <end position="144"/>
    </location>
</feature>
<proteinExistence type="predicted"/>
<keyword evidence="3" id="KW-1185">Reference proteome</keyword>
<keyword evidence="1" id="KW-0732">Signal</keyword>
<dbReference type="OrthoDB" id="4336193at2"/>
<dbReference type="EMBL" id="JADBGF010000001">
    <property type="protein sequence ID" value="MBE1599285.1"/>
    <property type="molecule type" value="Genomic_DNA"/>
</dbReference>
<gene>
    <name evidence="2" type="ORF">H4687_005414</name>
</gene>
<protein>
    <recommendedName>
        <fullName evidence="4">Secreted protein</fullName>
    </recommendedName>
</protein>
<comment type="caution">
    <text evidence="2">The sequence shown here is derived from an EMBL/GenBank/DDBJ whole genome shotgun (WGS) entry which is preliminary data.</text>
</comment>
<accession>A0A8I0TRQ7</accession>
<organism evidence="2 3">
    <name type="scientific">Streptomyces stelliscabiei</name>
    <dbReference type="NCBI Taxonomy" id="146820"/>
    <lineage>
        <taxon>Bacteria</taxon>
        <taxon>Bacillati</taxon>
        <taxon>Actinomycetota</taxon>
        <taxon>Actinomycetes</taxon>
        <taxon>Kitasatosporales</taxon>
        <taxon>Streptomycetaceae</taxon>
        <taxon>Streptomyces</taxon>
    </lineage>
</organism>
<evidence type="ECO:0000313" key="2">
    <source>
        <dbReference type="EMBL" id="MBE1599285.1"/>
    </source>
</evidence>
<name>A0A8I0TRQ7_9ACTN</name>
<evidence type="ECO:0008006" key="4">
    <source>
        <dbReference type="Google" id="ProtNLM"/>
    </source>
</evidence>
<reference evidence="2 3" key="1">
    <citation type="submission" date="2020-10" db="EMBL/GenBank/DDBJ databases">
        <title>Sequencing the genomes of 1000 actinobacteria strains.</title>
        <authorList>
            <person name="Klenk H.-P."/>
        </authorList>
    </citation>
    <scope>NUCLEOTIDE SEQUENCE [LARGE SCALE GENOMIC DNA]</scope>
    <source>
        <strain evidence="2 3">DSM 41803</strain>
    </source>
</reference>
<sequence>MRHSWGRLGTLAGAFVLAASTVMTGGTPAAAAPSVSFDPDLTTIYRNQRIYVSIDGDYAGYATWYSDPGEISTGDTLEAHDARSDGYGIEAQISNGRIATTRGHNAPYTERDSGDVVEDVEYLMWVCVVKGSYQNCSDVVSVWS</sequence>
<dbReference type="RefSeq" id="WP_046919365.1">
    <property type="nucleotide sequence ID" value="NZ_JADBGF010000001.1"/>
</dbReference>
<feature type="signal peptide" evidence="1">
    <location>
        <begin position="1"/>
        <end position="31"/>
    </location>
</feature>
<dbReference type="GeneID" id="86829973"/>
<dbReference type="AlphaFoldDB" id="A0A8I0TRQ7"/>